<evidence type="ECO:0000313" key="3">
    <source>
        <dbReference type="EMBL" id="TYJ96566.1"/>
    </source>
</evidence>
<dbReference type="Proteomes" id="UP000321393">
    <property type="component" value="Unassembled WGS sequence"/>
</dbReference>
<feature type="region of interest" description="Disordered" evidence="1">
    <location>
        <begin position="15"/>
        <end position="43"/>
    </location>
</feature>
<dbReference type="AlphaFoldDB" id="A0A5A7VDS4"/>
<gene>
    <name evidence="3" type="ORF">E5676_scaffold546G002290</name>
    <name evidence="2" type="ORF">E6C27_scaffold37G001360</name>
</gene>
<evidence type="ECO:0000313" key="5">
    <source>
        <dbReference type="Proteomes" id="UP000321947"/>
    </source>
</evidence>
<evidence type="ECO:0000256" key="1">
    <source>
        <dbReference type="SAM" id="MobiDB-lite"/>
    </source>
</evidence>
<name>A0A5A7VDS4_CUCMM</name>
<sequence length="126" mass="13634">METINVVVNDFEPTVKRTGDGDDEASNVTVVSSTVPTEAPKADIQADSDDINSKSISKDVTTNVTELIPSAHMRKNHPSSSIIGNPSAGITTKKKEKVDYLKMISDLYYTSAIEPSTVDVALKDEY</sequence>
<organism evidence="2 4">
    <name type="scientific">Cucumis melo var. makuwa</name>
    <name type="common">Oriental melon</name>
    <dbReference type="NCBI Taxonomy" id="1194695"/>
    <lineage>
        <taxon>Eukaryota</taxon>
        <taxon>Viridiplantae</taxon>
        <taxon>Streptophyta</taxon>
        <taxon>Embryophyta</taxon>
        <taxon>Tracheophyta</taxon>
        <taxon>Spermatophyta</taxon>
        <taxon>Magnoliopsida</taxon>
        <taxon>eudicotyledons</taxon>
        <taxon>Gunneridae</taxon>
        <taxon>Pentapetalae</taxon>
        <taxon>rosids</taxon>
        <taxon>fabids</taxon>
        <taxon>Cucurbitales</taxon>
        <taxon>Cucurbitaceae</taxon>
        <taxon>Benincaseae</taxon>
        <taxon>Cucumis</taxon>
    </lineage>
</organism>
<dbReference type="Proteomes" id="UP000321947">
    <property type="component" value="Unassembled WGS sequence"/>
</dbReference>
<proteinExistence type="predicted"/>
<protein>
    <submittedName>
        <fullName evidence="2 3">Mitochondrial protein</fullName>
    </submittedName>
</protein>
<reference evidence="4 5" key="1">
    <citation type="submission" date="2019-08" db="EMBL/GenBank/DDBJ databases">
        <title>Draft genome sequences of two oriental melons (Cucumis melo L. var makuwa).</title>
        <authorList>
            <person name="Kwon S.-Y."/>
        </authorList>
    </citation>
    <scope>NUCLEOTIDE SEQUENCE [LARGE SCALE GENOMIC DNA]</scope>
    <source>
        <strain evidence="5">cv. Chang Bougi</strain>
        <strain evidence="4">cv. SW 3</strain>
        <tissue evidence="2">Leaf</tissue>
    </source>
</reference>
<comment type="caution">
    <text evidence="2">The sequence shown here is derived from an EMBL/GenBank/DDBJ whole genome shotgun (WGS) entry which is preliminary data.</text>
</comment>
<dbReference type="EMBL" id="SSTE01001190">
    <property type="protein sequence ID" value="KAA0065828.1"/>
    <property type="molecule type" value="Genomic_DNA"/>
</dbReference>
<evidence type="ECO:0000313" key="2">
    <source>
        <dbReference type="EMBL" id="KAA0065828.1"/>
    </source>
</evidence>
<dbReference type="EMBL" id="SSTD01019467">
    <property type="protein sequence ID" value="TYJ96566.1"/>
    <property type="molecule type" value="Genomic_DNA"/>
</dbReference>
<accession>A0A5A7VDS4</accession>
<evidence type="ECO:0000313" key="4">
    <source>
        <dbReference type="Proteomes" id="UP000321393"/>
    </source>
</evidence>